<evidence type="ECO:0000313" key="2">
    <source>
        <dbReference type="EMBL" id="RHL62264.1"/>
    </source>
</evidence>
<dbReference type="RefSeq" id="WP_118417410.1">
    <property type="nucleotide sequence ID" value="NZ_JAGURH010000007.1"/>
</dbReference>
<evidence type="ECO:0000313" key="3">
    <source>
        <dbReference type="Proteomes" id="UP000283616"/>
    </source>
</evidence>
<evidence type="ECO:0000256" key="1">
    <source>
        <dbReference type="SAM" id="MobiDB-lite"/>
    </source>
</evidence>
<sequence>MEKEISKKGDRVQVERLYPNAEPHKGTFEEMDNNGDYVIKRDDLHENRTYNPKRVKKED</sequence>
<protein>
    <submittedName>
        <fullName evidence="2">Uncharacterized protein</fullName>
    </submittedName>
</protein>
<proteinExistence type="predicted"/>
<gene>
    <name evidence="2" type="ORF">DW011_05210</name>
</gene>
<dbReference type="AlphaFoldDB" id="A0A415M3I1"/>
<feature type="region of interest" description="Disordered" evidence="1">
    <location>
        <begin position="40"/>
        <end position="59"/>
    </location>
</feature>
<organism evidence="2 3">
    <name type="scientific">Bacteroides thetaiotaomicron</name>
    <dbReference type="NCBI Taxonomy" id="818"/>
    <lineage>
        <taxon>Bacteria</taxon>
        <taxon>Pseudomonadati</taxon>
        <taxon>Bacteroidota</taxon>
        <taxon>Bacteroidia</taxon>
        <taxon>Bacteroidales</taxon>
        <taxon>Bacteroidaceae</taxon>
        <taxon>Bacteroides</taxon>
    </lineage>
</organism>
<dbReference type="EMBL" id="QROV01000005">
    <property type="protein sequence ID" value="RHL62264.1"/>
    <property type="molecule type" value="Genomic_DNA"/>
</dbReference>
<accession>A0A415M3I1</accession>
<dbReference type="Proteomes" id="UP000283616">
    <property type="component" value="Unassembled WGS sequence"/>
</dbReference>
<name>A0A415M3I1_BACT4</name>
<comment type="caution">
    <text evidence="2">The sequence shown here is derived from an EMBL/GenBank/DDBJ whole genome shotgun (WGS) entry which is preliminary data.</text>
</comment>
<reference evidence="2 3" key="1">
    <citation type="submission" date="2018-08" db="EMBL/GenBank/DDBJ databases">
        <title>A genome reference for cultivated species of the human gut microbiota.</title>
        <authorList>
            <person name="Zou Y."/>
            <person name="Xue W."/>
            <person name="Luo G."/>
        </authorList>
    </citation>
    <scope>NUCLEOTIDE SEQUENCE [LARGE SCALE GENOMIC DNA]</scope>
    <source>
        <strain evidence="2 3">AF37-12</strain>
    </source>
</reference>